<keyword evidence="6" id="KW-0479">Metal-binding</keyword>
<evidence type="ECO:0000256" key="8">
    <source>
        <dbReference type="ARBA" id="ARBA00022837"/>
    </source>
</evidence>
<dbReference type="GO" id="GO:0034702">
    <property type="term" value="C:monoatomic ion channel complex"/>
    <property type="evidence" value="ECO:0007669"/>
    <property type="project" value="UniProtKB-KW"/>
</dbReference>
<dbReference type="OrthoDB" id="10035564at2759"/>
<sequence length="354" mass="40528">MLLSLASFGIYVSEASQWPNEIEKCGHKGRRHRLLDFLFNLFFLLHFLIRWAAADNKLIFWVDPFSLLDYCTVPPCLLAFALKRSWMGLRFMRIFRLFNLAEVLHNLNIIKSASALRLCQLSSFFLAIWLAGAGMIYLLENTGDHFANPPYSNAVRLTYFECLYFAIVTMSTVGYGDITPQTTLGRIFTSIFILCALAAFASCIPEIVEMFLNTSKYNGNYLSRPGRRHVVVCGDVTTESVKHFLDDFLHPDRRRTDVEVVFMNRSKPDLRLRSLLRRHFSRVKYLEGTVMNHIDLERVDMAHADACLILANSRAVDPAQEDAANIMRVVSVKNYASNVRVIVQLLQQCNKVSH</sequence>
<dbReference type="InterPro" id="IPR003148">
    <property type="entry name" value="RCK_N"/>
</dbReference>
<reference evidence="21" key="1">
    <citation type="submission" date="2017-02" db="UniProtKB">
        <authorList>
            <consortium name="WormBaseParasite"/>
        </authorList>
    </citation>
    <scope>IDENTIFICATION</scope>
</reference>
<keyword evidence="7" id="KW-0631">Potassium channel</keyword>
<keyword evidence="2" id="KW-0813">Transport</keyword>
<keyword evidence="5 17" id="KW-0812">Transmembrane</keyword>
<dbReference type="PANTHER" id="PTHR10027:SF33">
    <property type="entry name" value="CALCIUM-ACTIVATED POTASSIUM CHANNEL SUBUNIT ALPHA-1-RELATED"/>
    <property type="match status" value="1"/>
</dbReference>
<dbReference type="STRING" id="6216.A0A0R3SI40"/>
<proteinExistence type="predicted"/>
<evidence type="ECO:0000256" key="5">
    <source>
        <dbReference type="ARBA" id="ARBA00022692"/>
    </source>
</evidence>
<dbReference type="Gene3D" id="1.10.287.70">
    <property type="match status" value="1"/>
</dbReference>
<evidence type="ECO:0000256" key="10">
    <source>
        <dbReference type="ARBA" id="ARBA00022882"/>
    </source>
</evidence>
<evidence type="ECO:0000259" key="18">
    <source>
        <dbReference type="PROSITE" id="PS51201"/>
    </source>
</evidence>
<keyword evidence="8" id="KW-0106">Calcium</keyword>
<evidence type="ECO:0000256" key="14">
    <source>
        <dbReference type="ARBA" id="ARBA00023136"/>
    </source>
</evidence>
<keyword evidence="9" id="KW-0460">Magnesium</keyword>
<accession>A0A0R3SI40</accession>
<feature type="transmembrane region" description="Helical" evidence="17">
    <location>
        <begin position="34"/>
        <end position="53"/>
    </location>
</feature>
<feature type="transmembrane region" description="Helical" evidence="17">
    <location>
        <begin position="157"/>
        <end position="175"/>
    </location>
</feature>
<gene>
    <name evidence="19" type="ORF">HDID_LOCUS4603</name>
</gene>
<keyword evidence="12 17" id="KW-1133">Transmembrane helix</keyword>
<dbReference type="GO" id="GO:0046872">
    <property type="term" value="F:metal ion binding"/>
    <property type="evidence" value="ECO:0007669"/>
    <property type="project" value="UniProtKB-KW"/>
</dbReference>
<evidence type="ECO:0000313" key="21">
    <source>
        <dbReference type="WBParaSite" id="HDID_0000460501-mRNA-1"/>
    </source>
</evidence>
<dbReference type="Pfam" id="PF00520">
    <property type="entry name" value="Ion_trans"/>
    <property type="match status" value="1"/>
</dbReference>
<dbReference type="Proteomes" id="UP000274504">
    <property type="component" value="Unassembled WGS sequence"/>
</dbReference>
<keyword evidence="3" id="KW-1003">Cell membrane</keyword>
<evidence type="ECO:0000256" key="13">
    <source>
        <dbReference type="ARBA" id="ARBA00023065"/>
    </source>
</evidence>
<evidence type="ECO:0000256" key="7">
    <source>
        <dbReference type="ARBA" id="ARBA00022826"/>
    </source>
</evidence>
<dbReference type="PANTHER" id="PTHR10027">
    <property type="entry name" value="CALCIUM-ACTIVATED POTASSIUM CHANNEL ALPHA CHAIN"/>
    <property type="match status" value="1"/>
</dbReference>
<dbReference type="GO" id="GO:0060072">
    <property type="term" value="F:large conductance calcium-activated potassium channel activity"/>
    <property type="evidence" value="ECO:0007669"/>
    <property type="project" value="TreeGrafter"/>
</dbReference>
<dbReference type="PROSITE" id="PS51201">
    <property type="entry name" value="RCK_N"/>
    <property type="match status" value="1"/>
</dbReference>
<dbReference type="InterPro" id="IPR047871">
    <property type="entry name" value="K_chnl_Slo-like"/>
</dbReference>
<dbReference type="Gene3D" id="3.40.50.720">
    <property type="entry name" value="NAD(P)-binding Rossmann-like Domain"/>
    <property type="match status" value="1"/>
</dbReference>
<dbReference type="PRINTS" id="PR01449">
    <property type="entry name" value="BKCHANNELA"/>
</dbReference>
<protein>
    <recommendedName>
        <fullName evidence="16">BK channel</fullName>
    </recommendedName>
</protein>
<dbReference type="EMBL" id="UYSG01001838">
    <property type="protein sequence ID" value="VDL52112.1"/>
    <property type="molecule type" value="Genomic_DNA"/>
</dbReference>
<feature type="transmembrane region" description="Helical" evidence="17">
    <location>
        <begin position="59"/>
        <end position="82"/>
    </location>
</feature>
<keyword evidence="4" id="KW-0633">Potassium transport</keyword>
<organism evidence="21">
    <name type="scientific">Hymenolepis diminuta</name>
    <name type="common">Rat tapeworm</name>
    <dbReference type="NCBI Taxonomy" id="6216"/>
    <lineage>
        <taxon>Eukaryota</taxon>
        <taxon>Metazoa</taxon>
        <taxon>Spiralia</taxon>
        <taxon>Lophotrochozoa</taxon>
        <taxon>Platyhelminthes</taxon>
        <taxon>Cestoda</taxon>
        <taxon>Eucestoda</taxon>
        <taxon>Cyclophyllidea</taxon>
        <taxon>Hymenolepididae</taxon>
        <taxon>Hymenolepis</taxon>
    </lineage>
</organism>
<evidence type="ECO:0000256" key="11">
    <source>
        <dbReference type="ARBA" id="ARBA00022958"/>
    </source>
</evidence>
<evidence type="ECO:0000256" key="12">
    <source>
        <dbReference type="ARBA" id="ARBA00022989"/>
    </source>
</evidence>
<keyword evidence="15" id="KW-0407">Ion channel</keyword>
<evidence type="ECO:0000313" key="20">
    <source>
        <dbReference type="Proteomes" id="UP000274504"/>
    </source>
</evidence>
<dbReference type="InterPro" id="IPR027359">
    <property type="entry name" value="Volt_channel_dom_sf"/>
</dbReference>
<feature type="transmembrane region" description="Helical" evidence="17">
    <location>
        <begin position="118"/>
        <end position="137"/>
    </location>
</feature>
<evidence type="ECO:0000256" key="2">
    <source>
        <dbReference type="ARBA" id="ARBA00022448"/>
    </source>
</evidence>
<name>A0A0R3SI40_HYMDI</name>
<evidence type="ECO:0000256" key="1">
    <source>
        <dbReference type="ARBA" id="ARBA00004651"/>
    </source>
</evidence>
<reference evidence="19 20" key="2">
    <citation type="submission" date="2018-11" db="EMBL/GenBank/DDBJ databases">
        <authorList>
            <consortium name="Pathogen Informatics"/>
        </authorList>
    </citation>
    <scope>NUCLEOTIDE SEQUENCE [LARGE SCALE GENOMIC DNA]</scope>
</reference>
<dbReference type="Gene3D" id="1.20.120.350">
    <property type="entry name" value="Voltage-gated potassium channels. Chain C"/>
    <property type="match status" value="1"/>
</dbReference>
<keyword evidence="14 17" id="KW-0472">Membrane</keyword>
<keyword evidence="13" id="KW-0406">Ion transport</keyword>
<evidence type="ECO:0000256" key="3">
    <source>
        <dbReference type="ARBA" id="ARBA00022475"/>
    </source>
</evidence>
<evidence type="ECO:0000256" key="6">
    <source>
        <dbReference type="ARBA" id="ARBA00022723"/>
    </source>
</evidence>
<comment type="subcellular location">
    <subcellularLocation>
        <location evidence="1">Cell membrane</location>
        <topology evidence="1">Multi-pass membrane protein</topology>
    </subcellularLocation>
</comment>
<dbReference type="InterPro" id="IPR005821">
    <property type="entry name" value="Ion_trans_dom"/>
</dbReference>
<dbReference type="Pfam" id="PF22614">
    <property type="entry name" value="Slo-like_RCK"/>
    <property type="match status" value="1"/>
</dbReference>
<dbReference type="AlphaFoldDB" id="A0A0R3SI40"/>
<feature type="domain" description="RCK N-terminal" evidence="18">
    <location>
        <begin position="227"/>
        <end position="354"/>
    </location>
</feature>
<evidence type="ECO:0000256" key="9">
    <source>
        <dbReference type="ARBA" id="ARBA00022842"/>
    </source>
</evidence>
<dbReference type="SUPFAM" id="SSF81324">
    <property type="entry name" value="Voltage-gated potassium channels"/>
    <property type="match status" value="1"/>
</dbReference>
<keyword evidence="10" id="KW-0851">Voltage-gated channel</keyword>
<dbReference type="GO" id="GO:0005886">
    <property type="term" value="C:plasma membrane"/>
    <property type="evidence" value="ECO:0007669"/>
    <property type="project" value="UniProtKB-SubCell"/>
</dbReference>
<evidence type="ECO:0000256" key="17">
    <source>
        <dbReference type="SAM" id="Phobius"/>
    </source>
</evidence>
<evidence type="ECO:0000256" key="4">
    <source>
        <dbReference type="ARBA" id="ARBA00022538"/>
    </source>
</evidence>
<keyword evidence="11" id="KW-0630">Potassium</keyword>
<dbReference type="FunFam" id="3.40.50.720:FF:000005">
    <property type="entry name" value="calcium-activated potassium channel subunit alpha-1 isoform X6"/>
    <property type="match status" value="1"/>
</dbReference>
<evidence type="ECO:0000256" key="16">
    <source>
        <dbReference type="ARBA" id="ARBA00029579"/>
    </source>
</evidence>
<dbReference type="FunFam" id="1.10.287.70:FF:000015">
    <property type="entry name" value="Calcium-activated potassium channel subunit alpha-1 isoform X7"/>
    <property type="match status" value="1"/>
</dbReference>
<evidence type="ECO:0000313" key="19">
    <source>
        <dbReference type="EMBL" id="VDL52112.1"/>
    </source>
</evidence>
<dbReference type="WBParaSite" id="HDID_0000460501-mRNA-1">
    <property type="protein sequence ID" value="HDID_0000460501-mRNA-1"/>
    <property type="gene ID" value="HDID_0000460501"/>
</dbReference>
<dbReference type="PRINTS" id="PR00169">
    <property type="entry name" value="KCHANNEL"/>
</dbReference>
<feature type="transmembrane region" description="Helical" evidence="17">
    <location>
        <begin position="187"/>
        <end position="208"/>
    </location>
</feature>
<evidence type="ECO:0000256" key="15">
    <source>
        <dbReference type="ARBA" id="ARBA00023303"/>
    </source>
</evidence>